<dbReference type="InterPro" id="IPR007487">
    <property type="entry name" value="ABC_transpt-TYRBP-like"/>
</dbReference>
<dbReference type="KEGG" id="tob:V4D31_09320"/>
<dbReference type="PROSITE" id="PS51257">
    <property type="entry name" value="PROKAR_LIPOPROTEIN"/>
    <property type="match status" value="1"/>
</dbReference>
<proteinExistence type="predicted"/>
<accession>A0AAU8H4W5</accession>
<dbReference type="AlphaFoldDB" id="A0AAU8H4W5"/>
<dbReference type="Pfam" id="PF04392">
    <property type="entry name" value="ABC_sub_bind"/>
    <property type="match status" value="1"/>
</dbReference>
<dbReference type="RefSeq" id="WP_353686170.1">
    <property type="nucleotide sequence ID" value="NZ_CP144374.1"/>
</dbReference>
<name>A0AAU8H4W5_9BACT</name>
<reference evidence="1" key="1">
    <citation type="submission" date="2024-01" db="EMBL/GenBank/DDBJ databases">
        <title>The first autotrophic representatives of the genus Thermodesulfovibrio.</title>
        <authorList>
            <person name="Maltseva A.I."/>
            <person name="Elcheninov A.G."/>
            <person name="Kublanov I.V."/>
            <person name="Lebedinsky A.V."/>
            <person name="Frolov E.N."/>
        </authorList>
    </citation>
    <scope>NUCLEOTIDE SEQUENCE</scope>
    <source>
        <strain evidence="1">3462-1</strain>
    </source>
</reference>
<organism evidence="1">
    <name type="scientific">Thermodesulfovibrio obliviosus</name>
    <dbReference type="NCBI Taxonomy" id="3118332"/>
    <lineage>
        <taxon>Bacteria</taxon>
        <taxon>Pseudomonadati</taxon>
        <taxon>Nitrospirota</taxon>
        <taxon>Thermodesulfovibrionia</taxon>
        <taxon>Thermodesulfovibrionales</taxon>
        <taxon>Thermodesulfovibrionaceae</taxon>
        <taxon>Thermodesulfovibrio</taxon>
    </lineage>
</organism>
<sequence>MLKFLKIYFFALIFMLFYGCSNERTVFILSSYDDKDIFGQPQVQGAIDALKRDFSDLTIEVTYLDSRRISDQELEKRCDDFTEKVKSRKPFVELGFFGGFSVDFYQMGYRAGQMASHVLKTGKIKDIEVEDADKYVKVINLKRARDINLSLTDKVISLFDEVIK</sequence>
<gene>
    <name evidence="1" type="ORF">V4D31_09320</name>
</gene>
<dbReference type="EMBL" id="CP144374">
    <property type="protein sequence ID" value="XCH48528.1"/>
    <property type="molecule type" value="Genomic_DNA"/>
</dbReference>
<evidence type="ECO:0000313" key="1">
    <source>
        <dbReference type="EMBL" id="XCH48528.1"/>
    </source>
</evidence>
<protein>
    <submittedName>
        <fullName evidence="1">ABC transporter substrate binding protein</fullName>
    </submittedName>
</protein>
<dbReference type="PANTHER" id="PTHR35271">
    <property type="entry name" value="ABC TRANSPORTER, SUBSTRATE-BINDING LIPOPROTEIN-RELATED"/>
    <property type="match status" value="1"/>
</dbReference>
<dbReference type="PANTHER" id="PTHR35271:SF1">
    <property type="entry name" value="ABC TRANSPORTER, SUBSTRATE-BINDING LIPOPROTEIN"/>
    <property type="match status" value="1"/>
</dbReference>